<keyword evidence="2" id="KW-1185">Reference proteome</keyword>
<dbReference type="EMBL" id="AP026978">
    <property type="protein sequence ID" value="BDT98152.1"/>
    <property type="molecule type" value="Genomic_DNA"/>
</dbReference>
<evidence type="ECO:0000313" key="1">
    <source>
        <dbReference type="EMBL" id="BDT98152.1"/>
    </source>
</evidence>
<gene>
    <name evidence="1" type="ORF">IFM12276_11810</name>
</gene>
<dbReference type="PANTHER" id="PTHR38436">
    <property type="entry name" value="POLYKETIDE CYCLASE SNOAL-LIKE DOMAIN"/>
    <property type="match status" value="1"/>
</dbReference>
<reference evidence="1 2" key="1">
    <citation type="submission" date="2022-11" db="EMBL/GenBank/DDBJ databases">
        <title>Genome Sequencing of Nocardia sp. ON39_IFM12276 and assembly.</title>
        <authorList>
            <person name="Shimojima M."/>
            <person name="Toyokawa M."/>
            <person name="Uesaka K."/>
        </authorList>
    </citation>
    <scope>NUCLEOTIDE SEQUENCE [LARGE SCALE GENOMIC DNA]</scope>
    <source>
        <strain evidence="1 2">IFM 12276</strain>
    </source>
</reference>
<dbReference type="Gene3D" id="3.10.450.50">
    <property type="match status" value="1"/>
</dbReference>
<evidence type="ECO:0008006" key="3">
    <source>
        <dbReference type="Google" id="ProtNLM"/>
    </source>
</evidence>
<dbReference type="PANTHER" id="PTHR38436:SF1">
    <property type="entry name" value="ESTER CYCLASE"/>
    <property type="match status" value="1"/>
</dbReference>
<dbReference type="RefSeq" id="WP_281878140.1">
    <property type="nucleotide sequence ID" value="NZ_AP026976.1"/>
</dbReference>
<name>A0ABN6TYX3_9NOCA</name>
<dbReference type="InterPro" id="IPR032710">
    <property type="entry name" value="NTF2-like_dom_sf"/>
</dbReference>
<dbReference type="Proteomes" id="UP001317870">
    <property type="component" value="Chromosome"/>
</dbReference>
<dbReference type="SUPFAM" id="SSF54427">
    <property type="entry name" value="NTF2-like"/>
    <property type="match status" value="1"/>
</dbReference>
<sequence length="171" mass="18540">MTNPGDPGAVARRYVEAIGEQDWQTAADCWRPGAVDVFVGVADLRAPEEIVAFFRDVHAAIPDLAVDILSVTAQDDRAVVHWRMRGRFDGTARLIGLAPNGRRLDLLGTDVFVVRDGLIESNTAIVNGLDLARQLAVLPAQHSIAERVLFGLANSIAPLGKAIRTRNRPGR</sequence>
<evidence type="ECO:0000313" key="2">
    <source>
        <dbReference type="Proteomes" id="UP001317870"/>
    </source>
</evidence>
<proteinExistence type="predicted"/>
<accession>A0ABN6TYX3</accession>
<dbReference type="Pfam" id="PF07366">
    <property type="entry name" value="SnoaL"/>
    <property type="match status" value="1"/>
</dbReference>
<dbReference type="InterPro" id="IPR009959">
    <property type="entry name" value="Cyclase_SnoaL-like"/>
</dbReference>
<protein>
    <recommendedName>
        <fullName evidence="3">Ester cyclase</fullName>
    </recommendedName>
</protein>
<organism evidence="1 2">
    <name type="scientific">Nocardia sputorum</name>
    <dbReference type="NCBI Taxonomy" id="2984338"/>
    <lineage>
        <taxon>Bacteria</taxon>
        <taxon>Bacillati</taxon>
        <taxon>Actinomycetota</taxon>
        <taxon>Actinomycetes</taxon>
        <taxon>Mycobacteriales</taxon>
        <taxon>Nocardiaceae</taxon>
        <taxon>Nocardia</taxon>
    </lineage>
</organism>